<dbReference type="AlphaFoldDB" id="A0A915ER27"/>
<organism evidence="1 2">
    <name type="scientific">Ditylenchus dipsaci</name>
    <dbReference type="NCBI Taxonomy" id="166011"/>
    <lineage>
        <taxon>Eukaryota</taxon>
        <taxon>Metazoa</taxon>
        <taxon>Ecdysozoa</taxon>
        <taxon>Nematoda</taxon>
        <taxon>Chromadorea</taxon>
        <taxon>Rhabditida</taxon>
        <taxon>Tylenchina</taxon>
        <taxon>Tylenchomorpha</taxon>
        <taxon>Sphaerularioidea</taxon>
        <taxon>Anguinidae</taxon>
        <taxon>Anguininae</taxon>
        <taxon>Ditylenchus</taxon>
    </lineage>
</organism>
<name>A0A915ER27_9BILA</name>
<evidence type="ECO:0000313" key="2">
    <source>
        <dbReference type="WBParaSite" id="jg8445"/>
    </source>
</evidence>
<evidence type="ECO:0000313" key="1">
    <source>
        <dbReference type="Proteomes" id="UP000887574"/>
    </source>
</evidence>
<accession>A0A915ER27</accession>
<protein>
    <submittedName>
        <fullName evidence="2">Uncharacterized protein</fullName>
    </submittedName>
</protein>
<sequence>MARRTRINHAIPVTEGNDVQMMNIPAACQMYTDVTGREEMFLLSDSGRDDPDRYCWRTAMFPVQWWTCYERTRSGEDRTNNFAEAAHRRPQDALGVNHPTVVAFFRSQADTEES</sequence>
<keyword evidence="1" id="KW-1185">Reference proteome</keyword>
<dbReference type="Proteomes" id="UP000887574">
    <property type="component" value="Unplaced"/>
</dbReference>
<reference evidence="2" key="1">
    <citation type="submission" date="2022-11" db="UniProtKB">
        <authorList>
            <consortium name="WormBaseParasite"/>
        </authorList>
    </citation>
    <scope>IDENTIFICATION</scope>
</reference>
<dbReference type="WBParaSite" id="jg8445">
    <property type="protein sequence ID" value="jg8445"/>
    <property type="gene ID" value="jg8445"/>
</dbReference>
<proteinExistence type="predicted"/>